<evidence type="ECO:0000313" key="7">
    <source>
        <dbReference type="RefSeq" id="XP_022237137.1"/>
    </source>
</evidence>
<dbReference type="PROSITE" id="PS01360">
    <property type="entry name" value="ZF_MYND_1"/>
    <property type="match status" value="1"/>
</dbReference>
<proteinExistence type="predicted"/>
<feature type="domain" description="MYND-type" evidence="5">
    <location>
        <begin position="48"/>
        <end position="82"/>
    </location>
</feature>
<dbReference type="SUPFAM" id="SSF144232">
    <property type="entry name" value="HIT/MYND zinc finger-like"/>
    <property type="match status" value="1"/>
</dbReference>
<keyword evidence="2 4" id="KW-0863">Zinc-finger</keyword>
<dbReference type="InterPro" id="IPR002893">
    <property type="entry name" value="Znf_MYND"/>
</dbReference>
<dbReference type="InterPro" id="IPR056987">
    <property type="entry name" value="ZMYND8_CC"/>
</dbReference>
<evidence type="ECO:0000259" key="5">
    <source>
        <dbReference type="PROSITE" id="PS50865"/>
    </source>
</evidence>
<name>A0ABM1S0I2_LIMPO</name>
<keyword evidence="6" id="KW-1185">Reference proteome</keyword>
<keyword evidence="3" id="KW-0862">Zinc</keyword>
<protein>
    <submittedName>
        <fullName evidence="7">Protein kinase C-binding protein 1-like</fullName>
    </submittedName>
</protein>
<dbReference type="InterPro" id="IPR057053">
    <property type="entry name" value="MYND_ZMYND11_ZMYD8"/>
</dbReference>
<accession>A0ABM1S0I2</accession>
<reference evidence="7" key="1">
    <citation type="submission" date="2025-08" db="UniProtKB">
        <authorList>
            <consortium name="RefSeq"/>
        </authorList>
    </citation>
    <scope>IDENTIFICATION</scope>
    <source>
        <tissue evidence="7">Muscle</tissue>
    </source>
</reference>
<dbReference type="Pfam" id="PF23460">
    <property type="entry name" value="ZMYND8_CC"/>
    <property type="match status" value="1"/>
</dbReference>
<gene>
    <name evidence="7" type="primary">LOC111084908</name>
</gene>
<evidence type="ECO:0000256" key="1">
    <source>
        <dbReference type="ARBA" id="ARBA00022723"/>
    </source>
</evidence>
<dbReference type="PROSITE" id="PS50865">
    <property type="entry name" value="ZF_MYND_2"/>
    <property type="match status" value="1"/>
</dbReference>
<sequence>MKHNHKLTLLEVRSSWEQEQKTCVENLKKIHVIEKEKEIEATKKKQWCANCSKEAHFYCCWNTSYCNHSCQQAHWPIHVNTCSQTRESFMTSLPDTST</sequence>
<evidence type="ECO:0000256" key="3">
    <source>
        <dbReference type="ARBA" id="ARBA00022833"/>
    </source>
</evidence>
<evidence type="ECO:0000256" key="4">
    <source>
        <dbReference type="PROSITE-ProRule" id="PRU00134"/>
    </source>
</evidence>
<dbReference type="RefSeq" id="XP_022237137.1">
    <property type="nucleotide sequence ID" value="XM_022381429.1"/>
</dbReference>
<dbReference type="PANTHER" id="PTHR46453:SF5">
    <property type="entry name" value="PROTEIN KINASE C-BINDING PROTEIN 1 ISOFORM X1"/>
    <property type="match status" value="1"/>
</dbReference>
<dbReference type="Pfam" id="PF24324">
    <property type="entry name" value="MYND_ZMYND11_ZMYD8"/>
    <property type="match status" value="1"/>
</dbReference>
<dbReference type="Gene3D" id="6.10.140.2220">
    <property type="match status" value="1"/>
</dbReference>
<evidence type="ECO:0000313" key="6">
    <source>
        <dbReference type="Proteomes" id="UP000694941"/>
    </source>
</evidence>
<keyword evidence="1" id="KW-0479">Metal-binding</keyword>
<organism evidence="6 7">
    <name type="scientific">Limulus polyphemus</name>
    <name type="common">Atlantic horseshoe crab</name>
    <dbReference type="NCBI Taxonomy" id="6850"/>
    <lineage>
        <taxon>Eukaryota</taxon>
        <taxon>Metazoa</taxon>
        <taxon>Ecdysozoa</taxon>
        <taxon>Arthropoda</taxon>
        <taxon>Chelicerata</taxon>
        <taxon>Merostomata</taxon>
        <taxon>Xiphosura</taxon>
        <taxon>Limulidae</taxon>
        <taxon>Limulus</taxon>
    </lineage>
</organism>
<dbReference type="PANTHER" id="PTHR46453">
    <property type="entry name" value="PROTEIN KINASE C-BINDING PROTEIN 1"/>
    <property type="match status" value="1"/>
</dbReference>
<dbReference type="Proteomes" id="UP000694941">
    <property type="component" value="Unplaced"/>
</dbReference>
<dbReference type="GeneID" id="111084908"/>
<evidence type="ECO:0000256" key="2">
    <source>
        <dbReference type="ARBA" id="ARBA00022771"/>
    </source>
</evidence>